<dbReference type="AlphaFoldDB" id="A0A9C6TDF2"/>
<keyword evidence="1" id="KW-1185">Reference proteome</keyword>
<evidence type="ECO:0000313" key="2">
    <source>
        <dbReference type="RefSeq" id="XP_051864422.1"/>
    </source>
</evidence>
<protein>
    <submittedName>
        <fullName evidence="2">Uncharacterized protein LOC117577565</fullName>
    </submittedName>
</protein>
<name>A0A9C6TDF2_DROAB</name>
<accession>A0A9C6TDF2</accession>
<dbReference type="RefSeq" id="XP_051864422.1">
    <property type="nucleotide sequence ID" value="XM_052008462.1"/>
</dbReference>
<gene>
    <name evidence="2" type="primary">LOC117577565</name>
</gene>
<dbReference type="GeneID" id="117577565"/>
<organism evidence="1 2">
    <name type="scientific">Drosophila albomicans</name>
    <name type="common">Fruit fly</name>
    <dbReference type="NCBI Taxonomy" id="7291"/>
    <lineage>
        <taxon>Eukaryota</taxon>
        <taxon>Metazoa</taxon>
        <taxon>Ecdysozoa</taxon>
        <taxon>Arthropoda</taxon>
        <taxon>Hexapoda</taxon>
        <taxon>Insecta</taxon>
        <taxon>Pterygota</taxon>
        <taxon>Neoptera</taxon>
        <taxon>Endopterygota</taxon>
        <taxon>Diptera</taxon>
        <taxon>Brachycera</taxon>
        <taxon>Muscomorpha</taxon>
        <taxon>Ephydroidea</taxon>
        <taxon>Drosophilidae</taxon>
        <taxon>Drosophila</taxon>
    </lineage>
</organism>
<sequence length="110" mass="13065">MSDTEDEIMEVIEDSPYRAKVQQLRAWAPFVGTLMTIFRHKMTEDKWIKLKNLESDMSSAMFACYTESRLTRLETMLNEAKIKYDSLYHHTQLIVIDDDAYLPQQALRWQ</sequence>
<proteinExistence type="predicted"/>
<reference evidence="2" key="1">
    <citation type="submission" date="2025-08" db="UniProtKB">
        <authorList>
            <consortium name="RefSeq"/>
        </authorList>
    </citation>
    <scope>IDENTIFICATION</scope>
    <source>
        <strain evidence="2">15112-1751.03</strain>
        <tissue evidence="2">Whole Adult</tissue>
    </source>
</reference>
<evidence type="ECO:0000313" key="1">
    <source>
        <dbReference type="Proteomes" id="UP000515160"/>
    </source>
</evidence>
<dbReference type="Proteomes" id="UP000515160">
    <property type="component" value="Chromosome X"/>
</dbReference>